<reference evidence="4 5" key="1">
    <citation type="submission" date="2019-08" db="EMBL/GenBank/DDBJ databases">
        <authorList>
            <person name="Alioto T."/>
            <person name="Alioto T."/>
            <person name="Gomez Garrido J."/>
        </authorList>
    </citation>
    <scope>NUCLEOTIDE SEQUENCE [LARGE SCALE GENOMIC DNA]</scope>
</reference>
<dbReference type="OrthoDB" id="5840532at2759"/>
<dbReference type="PRINTS" id="PR00081">
    <property type="entry name" value="GDHRDH"/>
</dbReference>
<dbReference type="AlphaFoldDB" id="A0A5E4NC53"/>
<keyword evidence="5" id="KW-1185">Reference proteome</keyword>
<dbReference type="SUPFAM" id="SSF51735">
    <property type="entry name" value="NAD(P)-binding Rossmann-fold domains"/>
    <property type="match status" value="1"/>
</dbReference>
<keyword evidence="2" id="KW-0560">Oxidoreductase</keyword>
<gene>
    <name evidence="4" type="ORF">CINCED_3A020406</name>
</gene>
<dbReference type="Gene3D" id="3.40.50.720">
    <property type="entry name" value="NAD(P)-binding Rossmann-like Domain"/>
    <property type="match status" value="1"/>
</dbReference>
<dbReference type="PANTHER" id="PTHR24322:SF736">
    <property type="entry name" value="RETINOL DEHYDROGENASE 10"/>
    <property type="match status" value="1"/>
</dbReference>
<accession>A0A5E4NC53</accession>
<evidence type="ECO:0000313" key="4">
    <source>
        <dbReference type="EMBL" id="VVC40026.1"/>
    </source>
</evidence>
<evidence type="ECO:0000313" key="5">
    <source>
        <dbReference type="Proteomes" id="UP000325440"/>
    </source>
</evidence>
<dbReference type="Proteomes" id="UP000325440">
    <property type="component" value="Unassembled WGS sequence"/>
</dbReference>
<keyword evidence="3" id="KW-0812">Transmembrane</keyword>
<name>A0A5E4NC53_9HEMI</name>
<comment type="similarity">
    <text evidence="1">Belongs to the short-chain dehydrogenases/reductases (SDR) family.</text>
</comment>
<organism evidence="4 5">
    <name type="scientific">Cinara cedri</name>
    <dbReference type="NCBI Taxonomy" id="506608"/>
    <lineage>
        <taxon>Eukaryota</taxon>
        <taxon>Metazoa</taxon>
        <taxon>Ecdysozoa</taxon>
        <taxon>Arthropoda</taxon>
        <taxon>Hexapoda</taxon>
        <taxon>Insecta</taxon>
        <taxon>Pterygota</taxon>
        <taxon>Neoptera</taxon>
        <taxon>Paraneoptera</taxon>
        <taxon>Hemiptera</taxon>
        <taxon>Sternorrhyncha</taxon>
        <taxon>Aphidomorpha</taxon>
        <taxon>Aphidoidea</taxon>
        <taxon>Aphididae</taxon>
        <taxon>Lachninae</taxon>
        <taxon>Cinara</taxon>
    </lineage>
</organism>
<dbReference type="GO" id="GO:0005811">
    <property type="term" value="C:lipid droplet"/>
    <property type="evidence" value="ECO:0007669"/>
    <property type="project" value="TreeGrafter"/>
</dbReference>
<evidence type="ECO:0000256" key="2">
    <source>
        <dbReference type="ARBA" id="ARBA00023002"/>
    </source>
</evidence>
<protein>
    <submittedName>
        <fullName evidence="4">NAD(P)-binding domain,Short-chain dehydrogenase/reductase SDR</fullName>
    </submittedName>
</protein>
<feature type="transmembrane region" description="Helical" evidence="3">
    <location>
        <begin position="21"/>
        <end position="43"/>
    </location>
</feature>
<keyword evidence="3" id="KW-1133">Transmembrane helix</keyword>
<evidence type="ECO:0000256" key="1">
    <source>
        <dbReference type="ARBA" id="ARBA00006484"/>
    </source>
</evidence>
<sequence>MKSNMQSSTSSTVVIDQLENVKWTLSIFAEVLLLLIKSVYFIVESIYHMVVPLPEKSLADDIVLITGTGHGIGKCLAMQFADMCAKVICVDINEQSNAETAKEINVKWKGKAFAYTCDVSKLENVRELGEKIKNEVGTVTVLVNNAGIMPCKSFEAHDEATIRKIFDINVFAHFWMLDTFLPGMKVLNKGHVVFLSSMAGVLGLKNLVPYCGSKFAVRGQWCKLYLYNRQTASCINRNITFVFSVSGLSEAIIDECKDDGYENLHFTVIYPYMVDTGLCKKPKIRFPSLLPLVTPESTAKTIISAVRKNLLELSIPGPLLLINHIFRCFPHKVAMDFKDFLGGGVDAHDD</sequence>
<keyword evidence="3" id="KW-0472">Membrane</keyword>
<dbReference type="PANTHER" id="PTHR24322">
    <property type="entry name" value="PKSB"/>
    <property type="match status" value="1"/>
</dbReference>
<dbReference type="Pfam" id="PF00106">
    <property type="entry name" value="adh_short"/>
    <property type="match status" value="1"/>
</dbReference>
<dbReference type="EMBL" id="CABPRJ010001899">
    <property type="protein sequence ID" value="VVC40026.1"/>
    <property type="molecule type" value="Genomic_DNA"/>
</dbReference>
<evidence type="ECO:0000256" key="3">
    <source>
        <dbReference type="SAM" id="Phobius"/>
    </source>
</evidence>
<dbReference type="GO" id="GO:0016616">
    <property type="term" value="F:oxidoreductase activity, acting on the CH-OH group of donors, NAD or NADP as acceptor"/>
    <property type="evidence" value="ECO:0007669"/>
    <property type="project" value="TreeGrafter"/>
</dbReference>
<dbReference type="InterPro" id="IPR036291">
    <property type="entry name" value="NAD(P)-bd_dom_sf"/>
</dbReference>
<proteinExistence type="inferred from homology"/>
<dbReference type="InterPro" id="IPR002347">
    <property type="entry name" value="SDR_fam"/>
</dbReference>